<evidence type="ECO:0000313" key="2">
    <source>
        <dbReference type="Proteomes" id="UP000653674"/>
    </source>
</evidence>
<protein>
    <submittedName>
        <fullName evidence="1">Uncharacterized protein</fullName>
    </submittedName>
</protein>
<gene>
    <name evidence="1" type="ORF">Pfl04_02100</name>
</gene>
<dbReference type="Proteomes" id="UP000653674">
    <property type="component" value="Unassembled WGS sequence"/>
</dbReference>
<dbReference type="EMBL" id="BONU01000001">
    <property type="protein sequence ID" value="GIG71806.1"/>
    <property type="molecule type" value="Genomic_DNA"/>
</dbReference>
<dbReference type="AlphaFoldDB" id="A0A8J3PJ10"/>
<reference evidence="1" key="1">
    <citation type="submission" date="2021-01" db="EMBL/GenBank/DDBJ databases">
        <title>Whole genome shotgun sequence of Planosporangium flavigriseum NBRC 105377.</title>
        <authorList>
            <person name="Komaki H."/>
            <person name="Tamura T."/>
        </authorList>
    </citation>
    <scope>NUCLEOTIDE SEQUENCE</scope>
    <source>
        <strain evidence="1">NBRC 105377</strain>
    </source>
</reference>
<accession>A0A8J3PJ10</accession>
<sequence length="72" mass="8264">MEPVDIARIKATHKPRPWWRACRVTTGCTCGAKRWPCDALLVARDAESRANQPNVEARVRVIINRKYGRYPS</sequence>
<evidence type="ECO:0000313" key="1">
    <source>
        <dbReference type="EMBL" id="GIG71806.1"/>
    </source>
</evidence>
<keyword evidence="2" id="KW-1185">Reference proteome</keyword>
<organism evidence="1 2">
    <name type="scientific">Planosporangium flavigriseum</name>
    <dbReference type="NCBI Taxonomy" id="373681"/>
    <lineage>
        <taxon>Bacteria</taxon>
        <taxon>Bacillati</taxon>
        <taxon>Actinomycetota</taxon>
        <taxon>Actinomycetes</taxon>
        <taxon>Micromonosporales</taxon>
        <taxon>Micromonosporaceae</taxon>
        <taxon>Planosporangium</taxon>
    </lineage>
</organism>
<proteinExistence type="predicted"/>
<comment type="caution">
    <text evidence="1">The sequence shown here is derived from an EMBL/GenBank/DDBJ whole genome shotgun (WGS) entry which is preliminary data.</text>
</comment>
<name>A0A8J3PJ10_9ACTN</name>